<organism evidence="1 2">
    <name type="scientific">Bifidobacterium pseudolongum subsp. globosum</name>
    <dbReference type="NCBI Taxonomy" id="1690"/>
    <lineage>
        <taxon>Bacteria</taxon>
        <taxon>Bacillati</taxon>
        <taxon>Actinomycetota</taxon>
        <taxon>Actinomycetes</taxon>
        <taxon>Bifidobacteriales</taxon>
        <taxon>Bifidobacteriaceae</taxon>
        <taxon>Bifidobacterium</taxon>
    </lineage>
</organism>
<evidence type="ECO:0000313" key="2">
    <source>
        <dbReference type="Proteomes" id="UP000233722"/>
    </source>
</evidence>
<dbReference type="EMBL" id="PCHA01000014">
    <property type="protein sequence ID" value="PKU96226.1"/>
    <property type="molecule type" value="Genomic_DNA"/>
</dbReference>
<accession>A0A2N3QVR9</accession>
<dbReference type="AlphaFoldDB" id="A0A2N3QVR9"/>
<sequence>MALVNLSEYAAIHGLKVTNVRTARARGKLLTAVKQHGVWMVDEAEPWYMERRKDWYTDEAKDLTEGELDAYDRVLMIRHYAQCGQYGETFAKCLDAIPDDIQEALPAQQVAALVDAIHDAYERGYRAGMAEAGL</sequence>
<dbReference type="Proteomes" id="UP000233722">
    <property type="component" value="Unassembled WGS sequence"/>
</dbReference>
<evidence type="ECO:0000313" key="1">
    <source>
        <dbReference type="EMBL" id="PKU96226.1"/>
    </source>
</evidence>
<gene>
    <name evidence="1" type="ORF">CQR45_0348</name>
</gene>
<dbReference type="RefSeq" id="WP_101430650.1">
    <property type="nucleotide sequence ID" value="NZ_PCHA01000014.1"/>
</dbReference>
<reference evidence="1 2" key="1">
    <citation type="submission" date="2017-10" db="EMBL/GenBank/DDBJ databases">
        <title>Bifidobacterium genomics.</title>
        <authorList>
            <person name="Lugli G.A."/>
            <person name="Milani C."/>
            <person name="Mancabelli L."/>
        </authorList>
    </citation>
    <scope>NUCLEOTIDE SEQUENCE [LARGE SCALE GENOMIC DNA]</scope>
    <source>
        <strain evidence="1 2">1747B</strain>
    </source>
</reference>
<protein>
    <submittedName>
        <fullName evidence="1">Uncharacterized protein</fullName>
    </submittedName>
</protein>
<name>A0A2N3QVR9_9BIFI</name>
<comment type="caution">
    <text evidence="1">The sequence shown here is derived from an EMBL/GenBank/DDBJ whole genome shotgun (WGS) entry which is preliminary data.</text>
</comment>
<proteinExistence type="predicted"/>